<reference evidence="3" key="1">
    <citation type="submission" date="2020-03" db="EMBL/GenBank/DDBJ databases">
        <title>Castanea mollissima Vanexum genome sequencing.</title>
        <authorList>
            <person name="Staton M."/>
        </authorList>
    </citation>
    <scope>NUCLEOTIDE SEQUENCE</scope>
    <source>
        <tissue evidence="3">Leaf</tissue>
    </source>
</reference>
<keyword evidence="1" id="KW-0863">Zinc-finger</keyword>
<dbReference type="GO" id="GO:0008270">
    <property type="term" value="F:zinc ion binding"/>
    <property type="evidence" value="ECO:0007669"/>
    <property type="project" value="UniProtKB-UniRule"/>
</dbReference>
<comment type="similarity">
    <text evidence="1">Belongs to the FHY3/FAR1 family.</text>
</comment>
<comment type="function">
    <text evidence="1">Putative transcription activator involved in regulating light control of development.</text>
</comment>
<proteinExistence type="inferred from homology"/>
<comment type="subcellular location">
    <subcellularLocation>
        <location evidence="1">Nucleus</location>
    </subcellularLocation>
</comment>
<evidence type="ECO:0000256" key="2">
    <source>
        <dbReference type="SAM" id="MobiDB-lite"/>
    </source>
</evidence>
<evidence type="ECO:0000256" key="1">
    <source>
        <dbReference type="RuleBase" id="RU367018"/>
    </source>
</evidence>
<evidence type="ECO:0000313" key="3">
    <source>
        <dbReference type="EMBL" id="KAF3953473.1"/>
    </source>
</evidence>
<dbReference type="InterPro" id="IPR031052">
    <property type="entry name" value="FHY3/FAR1"/>
</dbReference>
<comment type="caution">
    <text evidence="3">The sequence shown here is derived from an EMBL/GenBank/DDBJ whole genome shotgun (WGS) entry which is preliminary data.</text>
</comment>
<dbReference type="PANTHER" id="PTHR31669">
    <property type="entry name" value="PROTEIN FAR1-RELATED SEQUENCE 10-RELATED"/>
    <property type="match status" value="1"/>
</dbReference>
<dbReference type="PANTHER" id="PTHR31669:SF299">
    <property type="entry name" value="PROTEIN FAR1-RELATED SEQUENCE"/>
    <property type="match status" value="1"/>
</dbReference>
<dbReference type="GO" id="GO:0006355">
    <property type="term" value="P:regulation of DNA-templated transcription"/>
    <property type="evidence" value="ECO:0007669"/>
    <property type="project" value="UniProtKB-UniRule"/>
</dbReference>
<keyword evidence="1" id="KW-0479">Metal-binding</keyword>
<protein>
    <recommendedName>
        <fullName evidence="1">Protein FAR1-RELATED SEQUENCE</fullName>
    </recommendedName>
</protein>
<keyword evidence="1" id="KW-0539">Nucleus</keyword>
<feature type="region of interest" description="Disordered" evidence="2">
    <location>
        <begin position="125"/>
        <end position="146"/>
    </location>
</feature>
<organism evidence="3 4">
    <name type="scientific">Castanea mollissima</name>
    <name type="common">Chinese chestnut</name>
    <dbReference type="NCBI Taxonomy" id="60419"/>
    <lineage>
        <taxon>Eukaryota</taxon>
        <taxon>Viridiplantae</taxon>
        <taxon>Streptophyta</taxon>
        <taxon>Embryophyta</taxon>
        <taxon>Tracheophyta</taxon>
        <taxon>Spermatophyta</taxon>
        <taxon>Magnoliopsida</taxon>
        <taxon>eudicotyledons</taxon>
        <taxon>Gunneridae</taxon>
        <taxon>Pentapetalae</taxon>
        <taxon>rosids</taxon>
        <taxon>fabids</taxon>
        <taxon>Fagales</taxon>
        <taxon>Fagaceae</taxon>
        <taxon>Castanea</taxon>
    </lineage>
</organism>
<gene>
    <name evidence="3" type="ORF">CMV_021091</name>
</gene>
<dbReference type="GO" id="GO:0005634">
    <property type="term" value="C:nucleus"/>
    <property type="evidence" value="ECO:0007669"/>
    <property type="project" value="UniProtKB-SubCell"/>
</dbReference>
<keyword evidence="4" id="KW-1185">Reference proteome</keyword>
<sequence>MFVSKFSQYLQNFYVVLICRALIWRLSGMLDGYKKEQHKLSCGESKEGPFELNYCILLQFYMEAAELLLRTGLWVSSFCSFIVWRLAFRGRRQRDQPFFSEIMDSSQSSVLENDLSVVIVDQQEKAQVEPTHGSPSRSNTPSRHDKQNVEEATMHLSHVFDSFQEFANDFSDCVYGYEDEDEWLVAWDNMLEKYALVDNKWLGGIFDVKEKWAMVYGRHMFTADMKSTQRSESMNNVLKKYLNVKLDFVHFSGQYSRVLADKRHQELQAEFKMRRTKPVLRVDLEMLGHAVEFYTPEIFPMFQDEYLKMGDCKIYRETSSPLYIEKMDKRCKAENEMMYEHAKRCFENLLKDLQEMRKKCYSESMEGCVKVHGEAIHADVLQGNSGFDSHKDITSQDYVVGHYFQYLYGLNQVSSPPDIIQEEHHIGNNSK</sequence>
<keyword evidence="1" id="KW-0862">Zinc</keyword>
<dbReference type="OrthoDB" id="2402896at2759"/>
<dbReference type="AlphaFoldDB" id="A0A8J4V9K7"/>
<dbReference type="EMBL" id="JRKL02004059">
    <property type="protein sequence ID" value="KAF3953473.1"/>
    <property type="molecule type" value="Genomic_DNA"/>
</dbReference>
<dbReference type="Proteomes" id="UP000737018">
    <property type="component" value="Unassembled WGS sequence"/>
</dbReference>
<name>A0A8J4V9K7_9ROSI</name>
<accession>A0A8J4V9K7</accession>
<evidence type="ECO:0000313" key="4">
    <source>
        <dbReference type="Proteomes" id="UP000737018"/>
    </source>
</evidence>